<organism evidence="2 3">
    <name type="scientific">Pseudacidovorax intermedius</name>
    <dbReference type="NCBI Taxonomy" id="433924"/>
    <lineage>
        <taxon>Bacteria</taxon>
        <taxon>Pseudomonadati</taxon>
        <taxon>Pseudomonadota</taxon>
        <taxon>Betaproteobacteria</taxon>
        <taxon>Burkholderiales</taxon>
        <taxon>Comamonadaceae</taxon>
        <taxon>Pseudacidovorax</taxon>
    </lineage>
</organism>
<dbReference type="Pfam" id="PF05685">
    <property type="entry name" value="Uma2"/>
    <property type="match status" value="1"/>
</dbReference>
<dbReference type="EMBL" id="LDSL01000094">
    <property type="protein sequence ID" value="KTT19312.1"/>
    <property type="molecule type" value="Genomic_DNA"/>
</dbReference>
<dbReference type="RefSeq" id="WP_058642757.1">
    <property type="nucleotide sequence ID" value="NZ_LDSL01000094.1"/>
</dbReference>
<evidence type="ECO:0000259" key="1">
    <source>
        <dbReference type="Pfam" id="PF05685"/>
    </source>
</evidence>
<dbReference type="OrthoDB" id="9799703at2"/>
<reference evidence="2 3" key="1">
    <citation type="journal article" date="2016" name="Front. Microbiol.">
        <title>Genomic Resource of Rice Seed Associated Bacteria.</title>
        <authorList>
            <person name="Midha S."/>
            <person name="Bansal K."/>
            <person name="Sharma S."/>
            <person name="Kumar N."/>
            <person name="Patil P.P."/>
            <person name="Chaudhry V."/>
            <person name="Patil P.B."/>
        </authorList>
    </citation>
    <scope>NUCLEOTIDE SEQUENCE [LARGE SCALE GENOMIC DNA]</scope>
    <source>
        <strain evidence="2 3">NS331</strain>
    </source>
</reference>
<name>A0A147GRL5_9BURK</name>
<dbReference type="InterPro" id="IPR011335">
    <property type="entry name" value="Restrct_endonuc-II-like"/>
</dbReference>
<comment type="caution">
    <text evidence="2">The sequence shown here is derived from an EMBL/GenBank/DDBJ whole genome shotgun (WGS) entry which is preliminary data.</text>
</comment>
<dbReference type="CDD" id="cd06260">
    <property type="entry name" value="DUF820-like"/>
    <property type="match status" value="1"/>
</dbReference>
<dbReference type="PANTHER" id="PTHR36558">
    <property type="entry name" value="GLR1098 PROTEIN"/>
    <property type="match status" value="1"/>
</dbReference>
<accession>A0A147GRL5</accession>
<dbReference type="InterPro" id="IPR008538">
    <property type="entry name" value="Uma2"/>
</dbReference>
<dbReference type="AlphaFoldDB" id="A0A147GRL5"/>
<proteinExistence type="predicted"/>
<dbReference type="Gene3D" id="3.90.1570.10">
    <property type="entry name" value="tt1808, chain A"/>
    <property type="match status" value="1"/>
</dbReference>
<protein>
    <recommendedName>
        <fullName evidence="1">Putative restriction endonuclease domain-containing protein</fullName>
    </recommendedName>
</protein>
<evidence type="ECO:0000313" key="3">
    <source>
        <dbReference type="Proteomes" id="UP000072741"/>
    </source>
</evidence>
<feature type="domain" description="Putative restriction endonuclease" evidence="1">
    <location>
        <begin position="13"/>
        <end position="169"/>
    </location>
</feature>
<dbReference type="PANTHER" id="PTHR36558:SF1">
    <property type="entry name" value="RESTRICTION ENDONUCLEASE DOMAIN-CONTAINING PROTEIN-RELATED"/>
    <property type="match status" value="1"/>
</dbReference>
<dbReference type="SUPFAM" id="SSF52980">
    <property type="entry name" value="Restriction endonuclease-like"/>
    <property type="match status" value="1"/>
</dbReference>
<keyword evidence="3" id="KW-1185">Reference proteome</keyword>
<evidence type="ECO:0000313" key="2">
    <source>
        <dbReference type="EMBL" id="KTT19312.1"/>
    </source>
</evidence>
<dbReference type="Proteomes" id="UP000072741">
    <property type="component" value="Unassembled WGS sequence"/>
</dbReference>
<dbReference type="PATRIC" id="fig|433924.3.peg.5141"/>
<gene>
    <name evidence="2" type="ORF">NS331_14875</name>
</gene>
<dbReference type="InterPro" id="IPR012296">
    <property type="entry name" value="Nuclease_put_TT1808"/>
</dbReference>
<sequence length="186" mass="21074">MAQPQQLPHMSEADYLDWEATQEERHEYIDGEVYAMAGAEDRHVTVSGNLFVALHQLLRDTPCRAYMSDMRLHVASSRAYFYPDVMVTCHPQDRESRLSKSQPVLVAEVLSPSTGSYDHGVKFAHYRTLESLKEYALIDPERRSADVYRKGADGLWVLHPFAAGDTVEFASVELRLPAAELFAKLD</sequence>